<accession>A0A2Z6IAH2</accession>
<evidence type="ECO:0000313" key="2">
    <source>
        <dbReference type="EMBL" id="BBF23495.1"/>
    </source>
</evidence>
<organism evidence="2 3">
    <name type="scientific">Sutterella megalosphaeroides</name>
    <dbReference type="NCBI Taxonomy" id="2494234"/>
    <lineage>
        <taxon>Bacteria</taxon>
        <taxon>Pseudomonadati</taxon>
        <taxon>Pseudomonadota</taxon>
        <taxon>Betaproteobacteria</taxon>
        <taxon>Burkholderiales</taxon>
        <taxon>Sutterellaceae</taxon>
        <taxon>Sutterella</taxon>
    </lineage>
</organism>
<name>A0A2Z6IAH2_9BURK</name>
<reference evidence="2 3" key="1">
    <citation type="journal article" date="2018" name="Int. J. Syst. Evol. Microbiol.">
        <title>Mesosutterella multiformis gen. nov., sp. nov., a member of the family Sutterellaceae and Sutterella megalosphaeroides sp. nov., isolated from human faeces.</title>
        <authorList>
            <person name="Sakamoto M."/>
            <person name="Ikeyama N."/>
            <person name="Kunihiro T."/>
            <person name="Iino T."/>
            <person name="Yuki M."/>
            <person name="Ohkuma M."/>
        </authorList>
    </citation>
    <scope>NUCLEOTIDE SEQUENCE [LARGE SCALE GENOMIC DNA]</scope>
    <source>
        <strain evidence="2 3">6FBBBH3</strain>
    </source>
</reference>
<keyword evidence="3" id="KW-1185">Reference proteome</keyword>
<sequence>MTKLATCTKHSPTSIPDQDASQALGTETALERATREVLDVVEKATVDTKVVTDDPNVVRVLLGLSTLCDGEVHPESRTHERDFVGDCVAKALAKESLRASVRSVRSPFEGRETLVAGSDASTFEFEVRRADRPLTDEEGNDALALAESAGEALLLALRAAGFELQLLQAQPNFTATLRLIDSRGPELVAALLLAVADGAPEKTPGKSGETAHFNAHDAHDACQVGRMPTVMECVERLADVLASEKNPNRLGFGWTDGVVLCPSEVVEMLRYKVRAMLLAFHAGATPDVRWDGVERQSRAFVLTKADGTRIVFEPTSSAFGDFLMETYRVWAKVPTREGETAIQRLADGRYVLRLALQISAVL</sequence>
<evidence type="ECO:0000313" key="3">
    <source>
        <dbReference type="Proteomes" id="UP000271003"/>
    </source>
</evidence>
<gene>
    <name evidence="2" type="ORF">SUTMEG_13860</name>
</gene>
<protein>
    <submittedName>
        <fullName evidence="2">Uncharacterized protein</fullName>
    </submittedName>
</protein>
<proteinExistence type="predicted"/>
<dbReference type="KEGG" id="sutt:SUTMEG_13860"/>
<dbReference type="Proteomes" id="UP000271003">
    <property type="component" value="Chromosome"/>
</dbReference>
<feature type="region of interest" description="Disordered" evidence="1">
    <location>
        <begin position="1"/>
        <end position="24"/>
    </location>
</feature>
<dbReference type="AlphaFoldDB" id="A0A2Z6IAH2"/>
<dbReference type="EMBL" id="AP018786">
    <property type="protein sequence ID" value="BBF23495.1"/>
    <property type="molecule type" value="Genomic_DNA"/>
</dbReference>
<dbReference type="RefSeq" id="WP_120177098.1">
    <property type="nucleotide sequence ID" value="NZ_AP018786.1"/>
</dbReference>
<feature type="compositionally biased region" description="Polar residues" evidence="1">
    <location>
        <begin position="8"/>
        <end position="24"/>
    </location>
</feature>
<evidence type="ECO:0000256" key="1">
    <source>
        <dbReference type="SAM" id="MobiDB-lite"/>
    </source>
</evidence>